<name>A0A8T2PSF7_9TELE</name>
<dbReference type="EMBL" id="JAFBMS010000003">
    <property type="protein sequence ID" value="KAG9354280.1"/>
    <property type="molecule type" value="Genomic_DNA"/>
</dbReference>
<evidence type="ECO:0000313" key="2">
    <source>
        <dbReference type="EMBL" id="KAG9354280.1"/>
    </source>
</evidence>
<evidence type="ECO:0000313" key="3">
    <source>
        <dbReference type="Proteomes" id="UP000824540"/>
    </source>
</evidence>
<dbReference type="Proteomes" id="UP000824540">
    <property type="component" value="Unassembled WGS sequence"/>
</dbReference>
<accession>A0A8T2PSF7</accession>
<proteinExistence type="predicted"/>
<dbReference type="AlphaFoldDB" id="A0A8T2PSF7"/>
<keyword evidence="3" id="KW-1185">Reference proteome</keyword>
<reference evidence="2" key="1">
    <citation type="thesis" date="2021" institute="BYU ScholarsArchive" country="Provo, UT, USA">
        <title>Applications of and Algorithms for Genome Assembly and Genomic Analyses with an Emphasis on Marine Teleosts.</title>
        <authorList>
            <person name="Pickett B.D."/>
        </authorList>
    </citation>
    <scope>NUCLEOTIDE SEQUENCE</scope>
    <source>
        <strain evidence="2">HI-2016</strain>
    </source>
</reference>
<feature type="region of interest" description="Disordered" evidence="1">
    <location>
        <begin position="1"/>
        <end position="30"/>
    </location>
</feature>
<organism evidence="2 3">
    <name type="scientific">Albula glossodonta</name>
    <name type="common">roundjaw bonefish</name>
    <dbReference type="NCBI Taxonomy" id="121402"/>
    <lineage>
        <taxon>Eukaryota</taxon>
        <taxon>Metazoa</taxon>
        <taxon>Chordata</taxon>
        <taxon>Craniata</taxon>
        <taxon>Vertebrata</taxon>
        <taxon>Euteleostomi</taxon>
        <taxon>Actinopterygii</taxon>
        <taxon>Neopterygii</taxon>
        <taxon>Teleostei</taxon>
        <taxon>Albuliformes</taxon>
        <taxon>Albulidae</taxon>
        <taxon>Albula</taxon>
    </lineage>
</organism>
<evidence type="ECO:0000256" key="1">
    <source>
        <dbReference type="SAM" id="MobiDB-lite"/>
    </source>
</evidence>
<protein>
    <submittedName>
        <fullName evidence="2">Uncharacterized protein</fullName>
    </submittedName>
</protein>
<comment type="caution">
    <text evidence="2">The sequence shown here is derived from an EMBL/GenBank/DDBJ whole genome shotgun (WGS) entry which is preliminary data.</text>
</comment>
<gene>
    <name evidence="2" type="ORF">JZ751_012404</name>
</gene>
<sequence length="135" mass="13913">MAAGEGSGARRCQQSAKNLARKPSEAAGPACSAKGINTLAANSEGNRGAALCQPKSPPPTLCLNQPTQAFPKLQSAISPCDKCGSRAGCIETPTDPLHFSLSRPSSMVLAQASIWCRQRAATLVYGAGVVDKKSD</sequence>